<evidence type="ECO:0000313" key="1">
    <source>
        <dbReference type="EMBL" id="KJY26518.1"/>
    </source>
</evidence>
<name>A0A0F4IYI7_9ACTN</name>
<comment type="caution">
    <text evidence="1">The sequence shown here is derived from an EMBL/GenBank/DDBJ whole genome shotgun (WGS) entry which is preliminary data.</text>
</comment>
<keyword evidence="2" id="KW-1185">Reference proteome</keyword>
<dbReference type="Proteomes" id="UP000033551">
    <property type="component" value="Unassembled WGS sequence"/>
</dbReference>
<protein>
    <submittedName>
        <fullName evidence="1">Uncharacterized protein</fullName>
    </submittedName>
</protein>
<dbReference type="EMBL" id="JZWV01000930">
    <property type="protein sequence ID" value="KJY26518.1"/>
    <property type="molecule type" value="Genomic_DNA"/>
</dbReference>
<proteinExistence type="predicted"/>
<evidence type="ECO:0000313" key="2">
    <source>
        <dbReference type="Proteomes" id="UP000033551"/>
    </source>
</evidence>
<dbReference type="PATRIC" id="fig|68223.7.peg.2358"/>
<dbReference type="RefSeq" id="WP_045950742.1">
    <property type="nucleotide sequence ID" value="NZ_JZWV01000930.1"/>
</dbReference>
<dbReference type="AlphaFoldDB" id="A0A0F4IYI7"/>
<accession>A0A0F4IYI7</accession>
<gene>
    <name evidence="1" type="ORF">VR44_29890</name>
</gene>
<reference evidence="1 2" key="1">
    <citation type="submission" date="2015-02" db="EMBL/GenBank/DDBJ databases">
        <authorList>
            <person name="Ju K.-S."/>
            <person name="Doroghazi J.R."/>
            <person name="Metcalf W."/>
        </authorList>
    </citation>
    <scope>NUCLEOTIDE SEQUENCE [LARGE SCALE GENOMIC DNA]</scope>
    <source>
        <strain evidence="1 2">NRRL ISP-5550</strain>
    </source>
</reference>
<organism evidence="1 2">
    <name type="scientific">Streptomyces katrae</name>
    <dbReference type="NCBI Taxonomy" id="68223"/>
    <lineage>
        <taxon>Bacteria</taxon>
        <taxon>Bacillati</taxon>
        <taxon>Actinomycetota</taxon>
        <taxon>Actinomycetes</taxon>
        <taxon>Kitasatosporales</taxon>
        <taxon>Streptomycetaceae</taxon>
        <taxon>Streptomyces</taxon>
    </lineage>
</organism>
<dbReference type="OrthoDB" id="4307703at2"/>
<sequence>MESTLVALAGTTIAVMGTLLAPVLSQRLLSRAQSDQFERQERAADAQWAREQRVAERDKQRECYVAANAGYRRYRVELMNHLWRVHKGEVTPEARASLDAARHAMHATFAEAQMVASDAVLAELDAMAVSLAHAYDRVMRLEEADTSPEEVFEEIRVMLLRANDQWIGMRGVMRADLGVEPGPAGP</sequence>